<evidence type="ECO:0000313" key="3">
    <source>
        <dbReference type="EMBL" id="KXN73361.1"/>
    </source>
</evidence>
<dbReference type="Pfam" id="PF24919">
    <property type="entry name" value="Mug62"/>
    <property type="match status" value="1"/>
</dbReference>
<name>A0A137PEJ2_CONC2</name>
<dbReference type="SMR" id="A0A137PEJ2"/>
<feature type="domain" description="DMAP1-binding" evidence="2">
    <location>
        <begin position="10"/>
        <end position="106"/>
    </location>
</feature>
<keyword evidence="4" id="KW-1185">Reference proteome</keyword>
<dbReference type="OrthoDB" id="69964at2759"/>
<gene>
    <name evidence="3" type="ORF">CONCODRAFT_77406</name>
</gene>
<dbReference type="OMA" id="LVWTYWT"/>
<dbReference type="InterPro" id="IPR045851">
    <property type="entry name" value="AMP-bd_C_sf"/>
</dbReference>
<dbReference type="InterPro" id="IPR000873">
    <property type="entry name" value="AMP-dep_synth/lig_dom"/>
</dbReference>
<dbReference type="InterPro" id="IPR056881">
    <property type="entry name" value="Mug62_dom"/>
</dbReference>
<dbReference type="PROSITE" id="PS51912">
    <property type="entry name" value="DMAP1_BIND"/>
    <property type="match status" value="1"/>
</dbReference>
<sequence length="1650" mass="184011">MNSNIQEQNSPSMEVEELNEALLNLKKELEEGDITQKGYYKKVDQIMERYHKGVEARKSQVIKETNGHSLPELEPESEPTPEEIPNPPLAFPQHDEYSPSNEAHTPLRIDTSPLPKEKISPMSEPQFPSPSPYFDTPESRDDNSPFEPQAQYDPYPPVNSNYPTISTSNHQRNHSSTLSPASRTSYHSNHQNFNTFRRQTTSQLDLPQGTNRQYPHLRSPSADPGTYRNFQSLPLHGRSISQFDPPTHYGHDNSRRSVLSLRQFDDIPHHVPNSHNYQNRYSPPEHSDSIARRLSESIDRLSIHSNDSSSYYQKSPSVYSNSVPGYSTSKPLPDCPNLIGVLNHMALHAPKALAYTVVDNKGHEASRITWEKLHIQVDKYYQLLHKKITRGERVGLFFRKVETIEFLCALFGCFVAGAVAVPIVATETLSDLDHVIDHSQCRKVITTDANYKSLTKEGRLSQLEWIRNHESTISAHLKRRRFTPFPHSAEMNDLALIEYSKDPLGAIRGVAISHRTIMAQCQAVREYFDTRFSSVVRNNTQESYSPTNPNLPNTTTNGFNPHQTNLLLSIEPRAQVGLVLGGFSSLFCGFHTVFASSALFDSADSYAYTLNRYHANMTILDYNAIKKLIHLNRNAPAPKTTLLEKLQVVMIDCVSPSSMIDKQFVDFFLKKYGAHCPFETLTPVCSLPDHGGMIVSISDIQYNSQDDPELSRLIWLDRNALYTGSVIKASPLDIQEPYVQDPRYCSVISFGSLMPEVTVIIVNPDTFSICSPEMIGEIWVDAPSLSGGYWELPQLSEQVFHAQAFFPDSGDRLEGEYLRTGLAGFLIDQQLVVLGHLHDGIVEKVPYPDSHDSHALYNPTFSYRTHQGSSLGSSALHCHPDITEAVAFDGGFSDIPGLVVAVETPLKHPEQWSQISNQVYQIISSIHGIIPYMIIVSKPEDLPRRLKNGMPIVSAPLCAKFYRAGELPTLHLKVKPEAIQELVSLNHLPLRLPQDPNRVIPQHTGMEMLPQGMDERFGMDIDKFKSITEILAWRAHITPNDLAHVTIDSKGKEIKSWTYSKFYSKISNLAYYLSSKRGLAPGAAVLVIIPHGVEAVSAVHGALAADLTVIPYHDMDPGRLYEEIPALAGLIKDFNIQAILINSPIEDLLRGRRFNETIANSTNYNKLVLPQLINISKIPKTSKKLEGRFDGIGAVLILVYFAANLERQCVKFLPSTLLLQCKLHKCDLNLSPSRPLLVGVRGYNGVGFFHSHLVGIYVGCKTLSLIQTEFSSNPKGWFELIERTQISTVFATRPMVRHAMKALPASNKPATSPGAALQSHPVPGANFVLHGLRAILVPMEGRVDVEFLDSAILALAPYQLDPLSVVPSYETPFNSLISHRAHLDYEPLKLHLHLPSLRVGKVIPVDDPAIYSSKGPVLTLIDSGRVSRDTMIAIVNPVTHTVCQVDEIGEIWVCSDCNADGPGLSREQELYRQFGACIVGGDSSLQYARTGDLGFLHPDQRYDTRPVGEIIATSPLLFVLGGMDQTLNVDGVNHFCQDIETTIEKCHPALIPNSCVTFELDPSQIGIAVEVKPLANNSSDRPSVVDLRLGSTIINAVYDQHGFCPYVIIFLPARSIPRSRLNDKARLLTRDLWKANRLPIIDVLMIGGQK</sequence>
<evidence type="ECO:0000259" key="2">
    <source>
        <dbReference type="PROSITE" id="PS51912"/>
    </source>
</evidence>
<dbReference type="PANTHER" id="PTHR22754">
    <property type="entry name" value="DISCO-INTERACTING PROTEIN 2 DIP2 -RELATED"/>
    <property type="match status" value="1"/>
</dbReference>
<evidence type="ECO:0000313" key="4">
    <source>
        <dbReference type="Proteomes" id="UP000070444"/>
    </source>
</evidence>
<dbReference type="PANTHER" id="PTHR22754:SF32">
    <property type="entry name" value="DISCO-INTERACTING PROTEIN 2"/>
    <property type="match status" value="1"/>
</dbReference>
<organism evidence="3 4">
    <name type="scientific">Conidiobolus coronatus (strain ATCC 28846 / CBS 209.66 / NRRL 28638)</name>
    <name type="common">Delacroixia coronata</name>
    <dbReference type="NCBI Taxonomy" id="796925"/>
    <lineage>
        <taxon>Eukaryota</taxon>
        <taxon>Fungi</taxon>
        <taxon>Fungi incertae sedis</taxon>
        <taxon>Zoopagomycota</taxon>
        <taxon>Entomophthoromycotina</taxon>
        <taxon>Entomophthoromycetes</taxon>
        <taxon>Entomophthorales</taxon>
        <taxon>Ancylistaceae</taxon>
        <taxon>Conidiobolus</taxon>
    </lineage>
</organism>
<dbReference type="STRING" id="796925.A0A137PEJ2"/>
<protein>
    <submittedName>
        <fullName evidence="3">Acetyl-CoA synthetase-like protein</fullName>
    </submittedName>
</protein>
<proteinExistence type="predicted"/>
<dbReference type="GO" id="GO:0005829">
    <property type="term" value="C:cytosol"/>
    <property type="evidence" value="ECO:0007669"/>
    <property type="project" value="TreeGrafter"/>
</dbReference>
<dbReference type="Proteomes" id="UP000070444">
    <property type="component" value="Unassembled WGS sequence"/>
</dbReference>
<accession>A0A137PEJ2</accession>
<dbReference type="Gene3D" id="3.40.50.12780">
    <property type="entry name" value="N-terminal domain of ligase-like"/>
    <property type="match status" value="3"/>
</dbReference>
<dbReference type="EMBL" id="KQ964438">
    <property type="protein sequence ID" value="KXN73361.1"/>
    <property type="molecule type" value="Genomic_DNA"/>
</dbReference>
<reference evidence="3 4" key="1">
    <citation type="journal article" date="2015" name="Genome Biol. Evol.">
        <title>Phylogenomic analyses indicate that early fungi evolved digesting cell walls of algal ancestors of land plants.</title>
        <authorList>
            <person name="Chang Y."/>
            <person name="Wang S."/>
            <person name="Sekimoto S."/>
            <person name="Aerts A.L."/>
            <person name="Choi C."/>
            <person name="Clum A."/>
            <person name="LaButti K.M."/>
            <person name="Lindquist E.A."/>
            <person name="Yee Ngan C."/>
            <person name="Ohm R.A."/>
            <person name="Salamov A.A."/>
            <person name="Grigoriev I.V."/>
            <person name="Spatafora J.W."/>
            <person name="Berbee M.L."/>
        </authorList>
    </citation>
    <scope>NUCLEOTIDE SEQUENCE [LARGE SCALE GENOMIC DNA]</scope>
    <source>
        <strain evidence="3 4">NRRL 28638</strain>
    </source>
</reference>
<dbReference type="InterPro" id="IPR042099">
    <property type="entry name" value="ANL_N_sf"/>
</dbReference>
<feature type="region of interest" description="Disordered" evidence="1">
    <location>
        <begin position="267"/>
        <end position="288"/>
    </location>
</feature>
<dbReference type="InterPro" id="IPR025110">
    <property type="entry name" value="AMP-bd_C"/>
</dbReference>
<dbReference type="Gene3D" id="3.30.300.30">
    <property type="match status" value="1"/>
</dbReference>
<dbReference type="InterPro" id="IPR010506">
    <property type="entry name" value="DMAP1-bd"/>
</dbReference>
<dbReference type="SUPFAM" id="SSF56801">
    <property type="entry name" value="Acetyl-CoA synthetase-like"/>
    <property type="match status" value="2"/>
</dbReference>
<feature type="region of interest" description="Disordered" evidence="1">
    <location>
        <begin position="54"/>
        <end position="253"/>
    </location>
</feature>
<feature type="compositionally biased region" description="Polar residues" evidence="1">
    <location>
        <begin position="158"/>
        <end position="213"/>
    </location>
</feature>
<dbReference type="Pfam" id="PF00501">
    <property type="entry name" value="AMP-binding"/>
    <property type="match status" value="2"/>
</dbReference>
<dbReference type="Pfam" id="PF23024">
    <property type="entry name" value="AMP-dom_DIP2-like"/>
    <property type="match status" value="1"/>
</dbReference>
<evidence type="ECO:0000256" key="1">
    <source>
        <dbReference type="SAM" id="MobiDB-lite"/>
    </source>
</evidence>